<evidence type="ECO:0000256" key="9">
    <source>
        <dbReference type="ARBA" id="ARBA00022801"/>
    </source>
</evidence>
<dbReference type="NCBIfam" id="NF001236">
    <property type="entry name" value="PRK00203.1"/>
    <property type="match status" value="1"/>
</dbReference>
<dbReference type="GO" id="GO:0046872">
    <property type="term" value="F:metal ion binding"/>
    <property type="evidence" value="ECO:0007669"/>
    <property type="project" value="UniProtKB-KW"/>
</dbReference>
<dbReference type="AlphaFoldDB" id="A0A2P6NP31"/>
<comment type="catalytic activity">
    <reaction evidence="1">
        <text>Endonucleolytic cleavage to 5'-phosphomonoester.</text>
        <dbReference type="EC" id="3.1.26.4"/>
    </reaction>
</comment>
<keyword evidence="6" id="KW-0540">Nuclease</keyword>
<dbReference type="InterPro" id="IPR012337">
    <property type="entry name" value="RNaseH-like_sf"/>
</dbReference>
<name>A0A2P6NP31_9EUKA</name>
<proteinExistence type="inferred from homology"/>
<dbReference type="HAMAP" id="MF_00042">
    <property type="entry name" value="RNase_H"/>
    <property type="match status" value="1"/>
</dbReference>
<dbReference type="OrthoDB" id="407198at2759"/>
<evidence type="ECO:0000256" key="6">
    <source>
        <dbReference type="ARBA" id="ARBA00022722"/>
    </source>
</evidence>
<dbReference type="Pfam" id="PF00075">
    <property type="entry name" value="RNase_H"/>
    <property type="match status" value="1"/>
</dbReference>
<organism evidence="12 13">
    <name type="scientific">Planoprotostelium fungivorum</name>
    <dbReference type="NCBI Taxonomy" id="1890364"/>
    <lineage>
        <taxon>Eukaryota</taxon>
        <taxon>Amoebozoa</taxon>
        <taxon>Evosea</taxon>
        <taxon>Variosea</taxon>
        <taxon>Cavosteliida</taxon>
        <taxon>Cavosteliaceae</taxon>
        <taxon>Planoprotostelium</taxon>
    </lineage>
</organism>
<reference evidence="12 13" key="1">
    <citation type="journal article" date="2018" name="Genome Biol. Evol.">
        <title>Multiple Roots of Fruiting Body Formation in Amoebozoa.</title>
        <authorList>
            <person name="Hillmann F."/>
            <person name="Forbes G."/>
            <person name="Novohradska S."/>
            <person name="Ferling I."/>
            <person name="Riege K."/>
            <person name="Groth M."/>
            <person name="Westermann M."/>
            <person name="Marz M."/>
            <person name="Spaller T."/>
            <person name="Winckler T."/>
            <person name="Schaap P."/>
            <person name="Glockner G."/>
        </authorList>
    </citation>
    <scope>NUCLEOTIDE SEQUENCE [LARGE SCALE GENOMIC DNA]</scope>
    <source>
        <strain evidence="12 13">Jena</strain>
    </source>
</reference>
<comment type="caution">
    <text evidence="12">The sequence shown here is derived from an EMBL/GenBank/DDBJ whole genome shotgun (WGS) entry which is preliminary data.</text>
</comment>
<dbReference type="InterPro" id="IPR036397">
    <property type="entry name" value="RNaseH_sf"/>
</dbReference>
<keyword evidence="10" id="KW-0460">Magnesium</keyword>
<sequence length="269" mass="30652">MTFQPQSVTKLQINQQKKEMVANIPQRENHNIMRLPQLHQQMQREHEERVKQITIVSTEVKSQLSQFVKSVMNVAPKEQIKRERLPVTSCDEIEIWTDGSCEGNPGPGGWGFIVLFKTNGEDIFRDEGSGYKTATTNNQMELMAAISALQWLQKKESLTTTPKVKIMTDSKYVLDGITSWIKGWKNEGWKLSTGKPVKNMDLWMQLDDLHSSAGKGKEMDLLSQICIEWVWVKGHSGVPENEEVDQLAKGMTRTARSLSKTISAIRFLF</sequence>
<evidence type="ECO:0000259" key="11">
    <source>
        <dbReference type="PROSITE" id="PS50879"/>
    </source>
</evidence>
<evidence type="ECO:0000256" key="3">
    <source>
        <dbReference type="ARBA" id="ARBA00005300"/>
    </source>
</evidence>
<evidence type="ECO:0000256" key="1">
    <source>
        <dbReference type="ARBA" id="ARBA00000077"/>
    </source>
</evidence>
<gene>
    <name evidence="12" type="ORF">PROFUN_06492</name>
</gene>
<keyword evidence="13" id="KW-1185">Reference proteome</keyword>
<comment type="subunit">
    <text evidence="4">Monomer.</text>
</comment>
<comment type="similarity">
    <text evidence="3">Belongs to the RNase H family.</text>
</comment>
<dbReference type="Proteomes" id="UP000241769">
    <property type="component" value="Unassembled WGS sequence"/>
</dbReference>
<dbReference type="EC" id="3.1.26.4" evidence="5"/>
<dbReference type="InterPro" id="IPR050092">
    <property type="entry name" value="RNase_H"/>
</dbReference>
<dbReference type="GO" id="GO:0043137">
    <property type="term" value="P:DNA replication, removal of RNA primer"/>
    <property type="evidence" value="ECO:0007669"/>
    <property type="project" value="TreeGrafter"/>
</dbReference>
<dbReference type="InterPro" id="IPR022892">
    <property type="entry name" value="RNaseHI"/>
</dbReference>
<keyword evidence="9" id="KW-0378">Hydrolase</keyword>
<evidence type="ECO:0000256" key="10">
    <source>
        <dbReference type="ARBA" id="ARBA00022842"/>
    </source>
</evidence>
<evidence type="ECO:0000256" key="4">
    <source>
        <dbReference type="ARBA" id="ARBA00011245"/>
    </source>
</evidence>
<evidence type="ECO:0000256" key="7">
    <source>
        <dbReference type="ARBA" id="ARBA00022723"/>
    </source>
</evidence>
<dbReference type="SUPFAM" id="SSF53098">
    <property type="entry name" value="Ribonuclease H-like"/>
    <property type="match status" value="1"/>
</dbReference>
<evidence type="ECO:0000313" key="12">
    <source>
        <dbReference type="EMBL" id="PRP85658.1"/>
    </source>
</evidence>
<comment type="cofactor">
    <cofactor evidence="2">
        <name>Mg(2+)</name>
        <dbReference type="ChEBI" id="CHEBI:18420"/>
    </cofactor>
</comment>
<accession>A0A2P6NP31</accession>
<evidence type="ECO:0000313" key="13">
    <source>
        <dbReference type="Proteomes" id="UP000241769"/>
    </source>
</evidence>
<dbReference type="STRING" id="1890364.A0A2P6NP31"/>
<keyword evidence="8" id="KW-0255">Endonuclease</keyword>
<dbReference type="GO" id="GO:0004523">
    <property type="term" value="F:RNA-DNA hybrid ribonuclease activity"/>
    <property type="evidence" value="ECO:0007669"/>
    <property type="project" value="UniProtKB-EC"/>
</dbReference>
<protein>
    <recommendedName>
        <fullName evidence="5">ribonuclease H</fullName>
        <ecNumber evidence="5">3.1.26.4</ecNumber>
    </recommendedName>
</protein>
<keyword evidence="7" id="KW-0479">Metal-binding</keyword>
<dbReference type="InParanoid" id="A0A2P6NP31"/>
<dbReference type="PANTHER" id="PTHR10642">
    <property type="entry name" value="RIBONUCLEASE H1"/>
    <property type="match status" value="1"/>
</dbReference>
<dbReference type="CDD" id="cd09278">
    <property type="entry name" value="RNase_HI_prokaryote_like"/>
    <property type="match status" value="1"/>
</dbReference>
<dbReference type="InterPro" id="IPR002156">
    <property type="entry name" value="RNaseH_domain"/>
</dbReference>
<dbReference type="EMBL" id="MDYQ01000041">
    <property type="protein sequence ID" value="PRP85658.1"/>
    <property type="molecule type" value="Genomic_DNA"/>
</dbReference>
<dbReference type="PANTHER" id="PTHR10642:SF26">
    <property type="entry name" value="RIBONUCLEASE H1"/>
    <property type="match status" value="1"/>
</dbReference>
<evidence type="ECO:0000256" key="8">
    <source>
        <dbReference type="ARBA" id="ARBA00022759"/>
    </source>
</evidence>
<dbReference type="Gene3D" id="3.30.420.10">
    <property type="entry name" value="Ribonuclease H-like superfamily/Ribonuclease H"/>
    <property type="match status" value="1"/>
</dbReference>
<dbReference type="GO" id="GO:0003676">
    <property type="term" value="F:nucleic acid binding"/>
    <property type="evidence" value="ECO:0007669"/>
    <property type="project" value="InterPro"/>
</dbReference>
<feature type="domain" description="RNase H type-1" evidence="11">
    <location>
        <begin position="89"/>
        <end position="253"/>
    </location>
</feature>
<evidence type="ECO:0000256" key="5">
    <source>
        <dbReference type="ARBA" id="ARBA00012180"/>
    </source>
</evidence>
<dbReference type="PROSITE" id="PS50879">
    <property type="entry name" value="RNASE_H_1"/>
    <property type="match status" value="1"/>
</dbReference>
<evidence type="ECO:0000256" key="2">
    <source>
        <dbReference type="ARBA" id="ARBA00001946"/>
    </source>
</evidence>